<protein>
    <submittedName>
        <fullName evidence="1">Histidine phosphatase superfamily</fullName>
    </submittedName>
</protein>
<dbReference type="InterPro" id="IPR029033">
    <property type="entry name" value="His_PPase_superfam"/>
</dbReference>
<dbReference type="InterPro" id="IPR013078">
    <property type="entry name" value="His_Pase_superF_clade-1"/>
</dbReference>
<evidence type="ECO:0000313" key="2">
    <source>
        <dbReference type="Proteomes" id="UP000325780"/>
    </source>
</evidence>
<keyword evidence="2" id="KW-1185">Reference proteome</keyword>
<dbReference type="Proteomes" id="UP000325780">
    <property type="component" value="Unassembled WGS sequence"/>
</dbReference>
<accession>A0A5N6U097</accession>
<sequence>MSEPEFHFKFTTVPGYFLQDEPDTNPDTFDYTENFGLIPRSYDSDGEFDPHKSKTQWQRFKHHIDQLNGASGPETQFKLLFLGRHGEGIHNVAEARYGTKLWDCYWSLQDGDETGNWVDARLTELGRSQARTANEAWRKQMGNCIPSPESYYVSPLNRCLETAAITFNEIGLPGTEPFRPLIKELLRETLGLHTCDSRSSKSAIEKEYPLYRFEAGFAEEDPLYEAELRESDSARDARLKVFLGDVFASDVNTVVSMTAHSGAITSILQVVGHRRFALATGGVIPVLVRAERVGGPAPPVVVEPPFRAPRCE</sequence>
<dbReference type="GO" id="GO:0005737">
    <property type="term" value="C:cytoplasm"/>
    <property type="evidence" value="ECO:0007669"/>
    <property type="project" value="TreeGrafter"/>
</dbReference>
<organism evidence="1 2">
    <name type="scientific">Aspergillus avenaceus</name>
    <dbReference type="NCBI Taxonomy" id="36643"/>
    <lineage>
        <taxon>Eukaryota</taxon>
        <taxon>Fungi</taxon>
        <taxon>Dikarya</taxon>
        <taxon>Ascomycota</taxon>
        <taxon>Pezizomycotina</taxon>
        <taxon>Eurotiomycetes</taxon>
        <taxon>Eurotiomycetidae</taxon>
        <taxon>Eurotiales</taxon>
        <taxon>Aspergillaceae</taxon>
        <taxon>Aspergillus</taxon>
        <taxon>Aspergillus subgen. Circumdati</taxon>
    </lineage>
</organism>
<dbReference type="SUPFAM" id="SSF53254">
    <property type="entry name" value="Phosphoglycerate mutase-like"/>
    <property type="match status" value="1"/>
</dbReference>
<gene>
    <name evidence="1" type="ORF">BDV25DRAFT_151829</name>
</gene>
<dbReference type="SMART" id="SM00855">
    <property type="entry name" value="PGAM"/>
    <property type="match status" value="1"/>
</dbReference>
<dbReference type="PANTHER" id="PTHR48100:SF1">
    <property type="entry name" value="HISTIDINE PHOSPHATASE FAMILY PROTEIN-RELATED"/>
    <property type="match status" value="1"/>
</dbReference>
<dbReference type="OrthoDB" id="496981at2759"/>
<reference evidence="1 2" key="1">
    <citation type="submission" date="2019-04" db="EMBL/GenBank/DDBJ databases">
        <title>Friends and foes A comparative genomics study of 23 Aspergillus species from section Flavi.</title>
        <authorList>
            <consortium name="DOE Joint Genome Institute"/>
            <person name="Kjaerbolling I."/>
            <person name="Vesth T."/>
            <person name="Frisvad J.C."/>
            <person name="Nybo J.L."/>
            <person name="Theobald S."/>
            <person name="Kildgaard S."/>
            <person name="Isbrandt T."/>
            <person name="Kuo A."/>
            <person name="Sato A."/>
            <person name="Lyhne E.K."/>
            <person name="Kogle M.E."/>
            <person name="Wiebenga A."/>
            <person name="Kun R.S."/>
            <person name="Lubbers R.J."/>
            <person name="Makela M.R."/>
            <person name="Barry K."/>
            <person name="Chovatia M."/>
            <person name="Clum A."/>
            <person name="Daum C."/>
            <person name="Haridas S."/>
            <person name="He G."/>
            <person name="LaButti K."/>
            <person name="Lipzen A."/>
            <person name="Mondo S."/>
            <person name="Riley R."/>
            <person name="Salamov A."/>
            <person name="Simmons B.A."/>
            <person name="Magnuson J.K."/>
            <person name="Henrissat B."/>
            <person name="Mortensen U.H."/>
            <person name="Larsen T.O."/>
            <person name="Devries R.P."/>
            <person name="Grigoriev I.V."/>
            <person name="Machida M."/>
            <person name="Baker S.E."/>
            <person name="Andersen M.R."/>
        </authorList>
    </citation>
    <scope>NUCLEOTIDE SEQUENCE [LARGE SCALE GENOMIC DNA]</scope>
    <source>
        <strain evidence="1 2">IBT 18842</strain>
    </source>
</reference>
<dbReference type="Pfam" id="PF00300">
    <property type="entry name" value="His_Phos_1"/>
    <property type="match status" value="1"/>
</dbReference>
<evidence type="ECO:0000313" key="1">
    <source>
        <dbReference type="EMBL" id="KAE8152047.1"/>
    </source>
</evidence>
<dbReference type="PANTHER" id="PTHR48100">
    <property type="entry name" value="BROAD-SPECIFICITY PHOSPHATASE YOR283W-RELATED"/>
    <property type="match status" value="1"/>
</dbReference>
<dbReference type="InterPro" id="IPR050275">
    <property type="entry name" value="PGM_Phosphatase"/>
</dbReference>
<proteinExistence type="predicted"/>
<dbReference type="Gene3D" id="3.40.50.1240">
    <property type="entry name" value="Phosphoglycerate mutase-like"/>
    <property type="match status" value="1"/>
</dbReference>
<name>A0A5N6U097_ASPAV</name>
<dbReference type="CDD" id="cd07067">
    <property type="entry name" value="HP_PGM_like"/>
    <property type="match status" value="1"/>
</dbReference>
<dbReference type="AlphaFoldDB" id="A0A5N6U097"/>
<dbReference type="GO" id="GO:0016791">
    <property type="term" value="F:phosphatase activity"/>
    <property type="evidence" value="ECO:0007669"/>
    <property type="project" value="TreeGrafter"/>
</dbReference>
<dbReference type="EMBL" id="ML742060">
    <property type="protein sequence ID" value="KAE8152047.1"/>
    <property type="molecule type" value="Genomic_DNA"/>
</dbReference>